<name>A0ABW7R595_9ACTN</name>
<evidence type="ECO:0000313" key="2">
    <source>
        <dbReference type="EMBL" id="MFH8551529.1"/>
    </source>
</evidence>
<dbReference type="Proteomes" id="UP001610818">
    <property type="component" value="Unassembled WGS sequence"/>
</dbReference>
<evidence type="ECO:0008006" key="4">
    <source>
        <dbReference type="Google" id="ProtNLM"/>
    </source>
</evidence>
<evidence type="ECO:0000256" key="1">
    <source>
        <dbReference type="SAM" id="MobiDB-lite"/>
    </source>
</evidence>
<reference evidence="2 3" key="1">
    <citation type="submission" date="2024-10" db="EMBL/GenBank/DDBJ databases">
        <title>The Natural Products Discovery Center: Release of the First 8490 Sequenced Strains for Exploring Actinobacteria Biosynthetic Diversity.</title>
        <authorList>
            <person name="Kalkreuter E."/>
            <person name="Kautsar S.A."/>
            <person name="Yang D."/>
            <person name="Bader C.D."/>
            <person name="Teijaro C.N."/>
            <person name="Fluegel L."/>
            <person name="Davis C.M."/>
            <person name="Simpson J.R."/>
            <person name="Lauterbach L."/>
            <person name="Steele A.D."/>
            <person name="Gui C."/>
            <person name="Meng S."/>
            <person name="Li G."/>
            <person name="Viehrig K."/>
            <person name="Ye F."/>
            <person name="Su P."/>
            <person name="Kiefer A.F."/>
            <person name="Nichols A."/>
            <person name="Cepeda A.J."/>
            <person name="Yan W."/>
            <person name="Fan B."/>
            <person name="Jiang Y."/>
            <person name="Adhikari A."/>
            <person name="Zheng C.-J."/>
            <person name="Schuster L."/>
            <person name="Cowan T.M."/>
            <person name="Smanski M.J."/>
            <person name="Chevrette M.G."/>
            <person name="De Carvalho L.P.S."/>
            <person name="Shen B."/>
        </authorList>
    </citation>
    <scope>NUCLEOTIDE SEQUENCE [LARGE SCALE GENOMIC DNA]</scope>
    <source>
        <strain evidence="2 3">NPDC017990</strain>
    </source>
</reference>
<protein>
    <recommendedName>
        <fullName evidence="4">Secreted protein/lipoprotein</fullName>
    </recommendedName>
</protein>
<comment type="caution">
    <text evidence="2">The sequence shown here is derived from an EMBL/GenBank/DDBJ whole genome shotgun (WGS) entry which is preliminary data.</text>
</comment>
<dbReference type="EMBL" id="JBIRGQ010000012">
    <property type="protein sequence ID" value="MFH8551529.1"/>
    <property type="molecule type" value="Genomic_DNA"/>
</dbReference>
<keyword evidence="3" id="KW-1185">Reference proteome</keyword>
<organism evidence="2 3">
    <name type="scientific">Streptomyces longisporoflavus</name>
    <dbReference type="NCBI Taxonomy" id="28044"/>
    <lineage>
        <taxon>Bacteria</taxon>
        <taxon>Bacillati</taxon>
        <taxon>Actinomycetota</taxon>
        <taxon>Actinomycetes</taxon>
        <taxon>Kitasatosporales</taxon>
        <taxon>Streptomycetaceae</taxon>
        <taxon>Streptomyces</taxon>
    </lineage>
</organism>
<dbReference type="RefSeq" id="WP_397718495.1">
    <property type="nucleotide sequence ID" value="NZ_JBIRGN010000012.1"/>
</dbReference>
<sequence>MAVVAALLVGGAAGCSSTGDSAKPAPAPEKTASPKAIPSKSAEEKATEQILAAYAGMQTVQYEAYRTGKLDNARLQKYARDKAASGVVVTLAWYKERGLKVVGRPRITPEVTTVDLRGNPKTAVLSDCLDSSPSDTVYKTTGKSAVNKGSKEPDRRPVTAKAVVVGERWLISEYTIDRTRTC</sequence>
<evidence type="ECO:0000313" key="3">
    <source>
        <dbReference type="Proteomes" id="UP001610818"/>
    </source>
</evidence>
<gene>
    <name evidence="2" type="ORF">ACH4F9_41780</name>
</gene>
<feature type="region of interest" description="Disordered" evidence="1">
    <location>
        <begin position="13"/>
        <end position="44"/>
    </location>
</feature>
<proteinExistence type="predicted"/>
<accession>A0ABW7R595</accession>